<dbReference type="EMBL" id="CAIF01000007">
    <property type="protein sequence ID" value="CCH40902.1"/>
    <property type="molecule type" value="Genomic_DNA"/>
</dbReference>
<dbReference type="GO" id="GO:0005737">
    <property type="term" value="C:cytoplasm"/>
    <property type="evidence" value="ECO:0007669"/>
    <property type="project" value="TreeGrafter"/>
</dbReference>
<evidence type="ECO:0000259" key="4">
    <source>
        <dbReference type="PROSITE" id="PS50102"/>
    </source>
</evidence>
<feature type="compositionally biased region" description="Gly residues" evidence="3">
    <location>
        <begin position="162"/>
        <end position="208"/>
    </location>
</feature>
<sequence>MSYEQPEILKEQHATIGQELAQDYAEYIGDDGTPIPQQSQDQQDQQQEHKGFQSRSNRSPEEIEAQKETDSRSVYIGNVDYNTTPEELEEFFSKIGTINRVTILFDRFTGRPKGYAYVEFESQSSVDSAIGLSGQEFKDRIISVNIKRTNVPGFRRGRGRGRGGSFRGRGGDNNGYRGRGGGRGGSFRGRGGYNNGFRGRGGSRGGFRGDSDDSNQQTGDVGAELLAN</sequence>
<feature type="region of interest" description="Disordered" evidence="3">
    <location>
        <begin position="27"/>
        <end position="71"/>
    </location>
</feature>
<dbReference type="InterPro" id="IPR000504">
    <property type="entry name" value="RRM_dom"/>
</dbReference>
<dbReference type="SMART" id="SM00360">
    <property type="entry name" value="RRM"/>
    <property type="match status" value="1"/>
</dbReference>
<keyword evidence="6" id="KW-1185">Reference proteome</keyword>
<evidence type="ECO:0000313" key="6">
    <source>
        <dbReference type="Proteomes" id="UP000009328"/>
    </source>
</evidence>
<evidence type="ECO:0000256" key="1">
    <source>
        <dbReference type="ARBA" id="ARBA00022884"/>
    </source>
</evidence>
<feature type="compositionally biased region" description="Basic and acidic residues" evidence="3">
    <location>
        <begin position="58"/>
        <end position="71"/>
    </location>
</feature>
<comment type="caution">
    <text evidence="5">The sequence shown here is derived from an EMBL/GenBank/DDBJ whole genome shotgun (WGS) entry which is preliminary data.</text>
</comment>
<gene>
    <name evidence="5" type="ORF">BN7_436</name>
</gene>
<dbReference type="InParanoid" id="K0KF99"/>
<dbReference type="STRING" id="1206466.K0KF99"/>
<dbReference type="PROSITE" id="PS50102">
    <property type="entry name" value="RRM"/>
    <property type="match status" value="1"/>
</dbReference>
<accession>K0KF99</accession>
<organism evidence="5 6">
    <name type="scientific">Wickerhamomyces ciferrii (strain ATCC 14091 / BCRC 22168 / CBS 111 / JCM 3599 / NBRC 0793 / NRRL Y-1031 F-60-10)</name>
    <name type="common">Yeast</name>
    <name type="synonym">Pichia ciferrii</name>
    <dbReference type="NCBI Taxonomy" id="1206466"/>
    <lineage>
        <taxon>Eukaryota</taxon>
        <taxon>Fungi</taxon>
        <taxon>Dikarya</taxon>
        <taxon>Ascomycota</taxon>
        <taxon>Saccharomycotina</taxon>
        <taxon>Saccharomycetes</taxon>
        <taxon>Phaffomycetales</taxon>
        <taxon>Wickerhamomycetaceae</taxon>
        <taxon>Wickerhamomyces</taxon>
    </lineage>
</organism>
<dbReference type="PANTHER" id="PTHR23236:SF12">
    <property type="entry name" value="EUKARYOTIC INITIATION FACTOR 4B-RELATED"/>
    <property type="match status" value="1"/>
</dbReference>
<dbReference type="Gene3D" id="3.30.70.330">
    <property type="match status" value="1"/>
</dbReference>
<dbReference type="SUPFAM" id="SSF54928">
    <property type="entry name" value="RNA-binding domain, RBD"/>
    <property type="match status" value="1"/>
</dbReference>
<name>K0KF99_WICCF</name>
<dbReference type="Proteomes" id="UP000009328">
    <property type="component" value="Unassembled WGS sequence"/>
</dbReference>
<dbReference type="AlphaFoldDB" id="K0KF99"/>
<dbReference type="eggNOG" id="KOG4209">
    <property type="taxonomic scope" value="Eukaryota"/>
</dbReference>
<protein>
    <submittedName>
        <fullName evidence="5">Embryonic polyadenylate-binding protein 2</fullName>
    </submittedName>
</protein>
<evidence type="ECO:0000313" key="5">
    <source>
        <dbReference type="EMBL" id="CCH40902.1"/>
    </source>
</evidence>
<reference evidence="5 6" key="1">
    <citation type="journal article" date="2012" name="Eukaryot. Cell">
        <title>Draft genome sequence of Wickerhamomyces ciferrii NRRL Y-1031 F-60-10.</title>
        <authorList>
            <person name="Schneider J."/>
            <person name="Andrea H."/>
            <person name="Blom J."/>
            <person name="Jaenicke S."/>
            <person name="Ruckert C."/>
            <person name="Schorsch C."/>
            <person name="Szczepanowski R."/>
            <person name="Farwick M."/>
            <person name="Goesmann A."/>
            <person name="Puhler A."/>
            <person name="Schaffer S."/>
            <person name="Tauch A."/>
            <person name="Kohler T."/>
            <person name="Brinkrolf K."/>
        </authorList>
    </citation>
    <scope>NUCLEOTIDE SEQUENCE [LARGE SCALE GENOMIC DNA]</scope>
    <source>
        <strain evidence="6">ATCC 14091 / BCRC 22168 / CBS 111 / JCM 3599 / NBRC 0793 / NRRL Y-1031 F-60-10</strain>
    </source>
</reference>
<dbReference type="InterPro" id="IPR035979">
    <property type="entry name" value="RBD_domain_sf"/>
</dbReference>
<dbReference type="CDD" id="cd12306">
    <property type="entry name" value="RRM_II_PABPs"/>
    <property type="match status" value="1"/>
</dbReference>
<dbReference type="HOGENOM" id="CLU_1215605_0_0_1"/>
<dbReference type="PANTHER" id="PTHR23236">
    <property type="entry name" value="EUKARYOTIC TRANSLATION INITIATION FACTOR 4B/4H"/>
    <property type="match status" value="1"/>
</dbReference>
<feature type="region of interest" description="Disordered" evidence="3">
    <location>
        <begin position="153"/>
        <end position="228"/>
    </location>
</feature>
<dbReference type="InterPro" id="IPR012677">
    <property type="entry name" value="Nucleotide-bd_a/b_plait_sf"/>
</dbReference>
<dbReference type="GO" id="GO:0008143">
    <property type="term" value="F:poly(A) binding"/>
    <property type="evidence" value="ECO:0007669"/>
    <property type="project" value="TreeGrafter"/>
</dbReference>
<dbReference type="Pfam" id="PF00076">
    <property type="entry name" value="RRM_1"/>
    <property type="match status" value="1"/>
</dbReference>
<evidence type="ECO:0000256" key="2">
    <source>
        <dbReference type="PROSITE-ProRule" id="PRU00176"/>
    </source>
</evidence>
<proteinExistence type="predicted"/>
<keyword evidence="1 2" id="KW-0694">RNA-binding</keyword>
<feature type="domain" description="RRM" evidence="4">
    <location>
        <begin position="72"/>
        <end position="149"/>
    </location>
</feature>
<evidence type="ECO:0000256" key="3">
    <source>
        <dbReference type="SAM" id="MobiDB-lite"/>
    </source>
</evidence>